<reference evidence="7" key="2">
    <citation type="journal article" date="2016" name="Genes Genomics">
        <title>Characterization of a nucleotide-oligomerization domain (NOD) like receptor C5 (NLRC5) subfamily member from black rockfish (Sebastes schlegelii), portraying its transcriptional responses against immune stimulants.</title>
        <authorList>
            <person name="Elvitigala D.A.S.S."/>
            <person name="Thulasitha W.S."/>
            <person name="Lee J."/>
        </authorList>
    </citation>
    <scope>NUCLEOTIDE SEQUENCE</scope>
</reference>
<dbReference type="PROSITE" id="PS50837">
    <property type="entry name" value="NACHT"/>
    <property type="match status" value="1"/>
</dbReference>
<keyword evidence="1" id="KW-0433">Leucine-rich repeat</keyword>
<dbReference type="Gene3D" id="1.10.533.20">
    <property type="match status" value="1"/>
</dbReference>
<dbReference type="InterPro" id="IPR001611">
    <property type="entry name" value="Leu-rich_rpt"/>
</dbReference>
<keyword evidence="7" id="KW-0675">Receptor</keyword>
<dbReference type="GO" id="GO:0045345">
    <property type="term" value="P:positive regulation of MHC class I biosynthetic process"/>
    <property type="evidence" value="ECO:0007669"/>
    <property type="project" value="TreeGrafter"/>
</dbReference>
<dbReference type="SMART" id="SM00368">
    <property type="entry name" value="LRR_RI"/>
    <property type="match status" value="13"/>
</dbReference>
<dbReference type="InterPro" id="IPR007111">
    <property type="entry name" value="NACHT_NTPase"/>
</dbReference>
<evidence type="ECO:0000313" key="7">
    <source>
        <dbReference type="EMBL" id="ALT07749.1"/>
    </source>
</evidence>
<evidence type="ECO:0000256" key="4">
    <source>
        <dbReference type="ARBA" id="ARBA00022840"/>
    </source>
</evidence>
<evidence type="ECO:0000259" key="6">
    <source>
        <dbReference type="PROSITE" id="PS50837"/>
    </source>
</evidence>
<evidence type="ECO:0000256" key="5">
    <source>
        <dbReference type="SAM" id="MobiDB-lite"/>
    </source>
</evidence>
<evidence type="ECO:0000256" key="1">
    <source>
        <dbReference type="ARBA" id="ARBA00022614"/>
    </source>
</evidence>
<dbReference type="PANTHER" id="PTHR47189">
    <property type="entry name" value="MHC CLASS II TRANSACTIVATOR"/>
    <property type="match status" value="1"/>
</dbReference>
<dbReference type="PANTHER" id="PTHR47189:SF1">
    <property type="entry name" value="MHC CLASS II TRANSACTIVATOR"/>
    <property type="match status" value="1"/>
</dbReference>
<dbReference type="SUPFAM" id="SSF52047">
    <property type="entry name" value="RNI-like"/>
    <property type="match status" value="4"/>
</dbReference>
<feature type="region of interest" description="Disordered" evidence="5">
    <location>
        <begin position="183"/>
        <end position="212"/>
    </location>
</feature>
<dbReference type="InterPro" id="IPR032675">
    <property type="entry name" value="LRR_dom_sf"/>
</dbReference>
<dbReference type="GO" id="GO:0045348">
    <property type="term" value="P:positive regulation of MHC class II biosynthetic process"/>
    <property type="evidence" value="ECO:0007669"/>
    <property type="project" value="TreeGrafter"/>
</dbReference>
<dbReference type="GO" id="GO:0045944">
    <property type="term" value="P:positive regulation of transcription by RNA polymerase II"/>
    <property type="evidence" value="ECO:0007669"/>
    <property type="project" value="TreeGrafter"/>
</dbReference>
<dbReference type="SUPFAM" id="SSF52540">
    <property type="entry name" value="P-loop containing nucleoside triphosphate hydrolases"/>
    <property type="match status" value="1"/>
</dbReference>
<dbReference type="Pfam" id="PF13516">
    <property type="entry name" value="LRR_6"/>
    <property type="match status" value="6"/>
</dbReference>
<name>A0A0U2JN06_SEBSC</name>
<dbReference type="Gene3D" id="3.40.50.300">
    <property type="entry name" value="P-loop containing nucleotide triphosphate hydrolases"/>
    <property type="match status" value="1"/>
</dbReference>
<accession>A0A0U2JN06</accession>
<dbReference type="InterPro" id="IPR041267">
    <property type="entry name" value="NLRP_HD2"/>
</dbReference>
<feature type="region of interest" description="Disordered" evidence="5">
    <location>
        <begin position="117"/>
        <end position="136"/>
    </location>
</feature>
<dbReference type="Pfam" id="PF05729">
    <property type="entry name" value="NACHT"/>
    <property type="match status" value="1"/>
</dbReference>
<keyword evidence="3" id="KW-0547">Nucleotide-binding</keyword>
<proteinExistence type="evidence at transcript level"/>
<organism evidence="7">
    <name type="scientific">Sebastes schlegelii</name>
    <name type="common">Korean rockfish</name>
    <dbReference type="NCBI Taxonomy" id="214486"/>
    <lineage>
        <taxon>Eukaryota</taxon>
        <taxon>Metazoa</taxon>
        <taxon>Chordata</taxon>
        <taxon>Craniata</taxon>
        <taxon>Vertebrata</taxon>
        <taxon>Euteleostomi</taxon>
        <taxon>Actinopterygii</taxon>
        <taxon>Neopterygii</taxon>
        <taxon>Teleostei</taxon>
        <taxon>Neoteleostei</taxon>
        <taxon>Acanthomorphata</taxon>
        <taxon>Eupercaria</taxon>
        <taxon>Perciformes</taxon>
        <taxon>Scorpaenoidei</taxon>
        <taxon>Sebastidae</taxon>
        <taxon>Sebastinae</taxon>
        <taxon>Sebastes</taxon>
    </lineage>
</organism>
<feature type="compositionally biased region" description="Gly residues" evidence="5">
    <location>
        <begin position="478"/>
        <end position="490"/>
    </location>
</feature>
<dbReference type="SMART" id="SM00367">
    <property type="entry name" value="LRR_CC"/>
    <property type="match status" value="4"/>
</dbReference>
<sequence length="1936" mass="213141">MDEEVDPDGENVNSVLAQESSELLHVLSGESPAVIMKLCQMMPSDAGWNANMAPGSSSAAAAAAETEHIKAMLEYFRVANAAECCNFLESMCLLCENIPMRLESRLMSVAGYASNVREHSGPSVTDGKSSSPPSEQLIKRPRIDHWEQYIAAVMHLLQRRWERLSERLVREVQLENVWVSPRTANRGKDRPDQTPGSAEKGGKTPDPDGDYGSLESRVTLENFLQGCAGKVTVLVGQAGSGKTLLMSCLGQQWAHGLGPIPSSYLFVLLEFRQLNELSRPLSLSELLFGHYLPLKGGDEEKRTIVDYLLSNPEQSCWVLDGYDEFHSKLTKQEVQGDLLDPEKPLPVTDLISGLLNRQLLPGCTVVVTCRVRDVIDLEGMADKVGQLREWDRQEIKEYVDNFFGVKDRALGVQAADLLLSSRHLLAMSSLPALCNICCICLEHLLLKGRDSGRTQIPVERGSETRRKVKKKEKKGVEIPGGGRGKEGSIGGSYVQRGDQGGGTRGSEDITIDRTNGRAQLPPTQAQIPSTLTQVYLTVLGAFLSRDPDTRGSNDDPKTTRLPQSVVCMLTTLSQYRSELCELSQLAWRGLEDSKILLMEEDISQDVLEFSIRTGLLSQVELRREDGMLVNSYCFIHLTLQEFLAALRVMTSADVSDTQLKKRFILRTRWTTKSDQRTVFTDSLHLFVCGLASPHCTAALVQLARTSGGTGGQSWVQKRQTLVLKLLQNFCHSNTLTGPKILDLCHCVQESQDHQLAKKVVETRPTLELRNIRLLPNDIDALTFVVNSVGDNGIGLDFGACAMELECLDVLSRCQYIHYLSFRGRKYDDRFAKKLSTILPKFTTLRKLEFCVASLTATGAASLASALQDCPDITEINFSDNNLKDGGIKHIAAMFTKQPRLVSVMLGRNNSSLEAVDYLIRKMSSCLNIQHIHADGKKELTVTFSKNSDLKSHKTTSEPTISLLNQKWSKPDMQKLAKSLARCPALSVLDMSGGFLDVGTLRTLAQSLPKFNVTKKIIANDICSSVEGLVILTALLSNCPSVVELHIRLQSPVQMSIVFSGGREKPQKKILCLSCCGLLSTHLDGVWRSLGTSSDLTLLDLSSNCLGKKGLIKLLDVLPRLRNLQEVNASNNGIDMEGVVMLAGALCSLDNLTQIHISDGDGEQVILKFCPDKRDDKQKLKMFRLNISSLLPANVTTLCRRLVQCSSHLELDLSHSSLTDKAIENLLKVLPKMTSLQRLNVSHSITSTTGALMLVRCLTASQRVTSVELRPQTESFIHFDSVKAEQASCRLTHCSLNGDNLERLLEILQQGPQLSHLDLSRNQLEDEGVKRVVDSLQKLKITSCVNLSNNGLTQLGLLDVASTLCTCNNVSAVEVSLGAEERCLIWFTQYEGCVKTLSVRESSLERDHLARLADIVSDCPSLTKLEFRNNLLQSEWIEDFVKQLNSIQRGFSVSIEEDWIRSEEAVSLLCRCLCDLSSNIHTTRVHHTTLHLSLMKSTELTSVSDDSADLTPSMATEKIGLVDCAVEGYQLASMKSIIPRCPLLTELDFSHNSLDIEGAEFLCSVLPSLPNLTSLSIGSKEACVTVVEKLSEALLQAKAIQRLNLSGHVIGDTAAHIMTKMMPRLRSLKLSHCEWSAAGGLRLVEALGECVSLEGLCLDSLKLNEESMVCLAQALRNINSIRSLKLNKIAAMGPSEENSVLELLAAMEGLTQTEEIELEGWRMADRGIEQLIRLLPIWTELRKISLSKNLISDQSGDMLLEALNSCSHLEELNLSSNSLGDLTAARMALVLPSLTHITLLDMSDNRIGHEGAVSLSKAIMFMKNLTKIHLTSVGTSELCAVAASLSNCPLIQDVGLGWNTCGDKVAEELARVMPLCQKLTRIDLESNTVSVSGAEALVRALQSCPALQLIRLWRNNISSTEAQTLSLRDRRLNFSST</sequence>
<dbReference type="InterPro" id="IPR006553">
    <property type="entry name" value="Leu-rich_rpt_Cys-con_subtyp"/>
</dbReference>
<feature type="domain" description="NACHT" evidence="6">
    <location>
        <begin position="230"/>
        <end position="370"/>
    </location>
</feature>
<evidence type="ECO:0000256" key="2">
    <source>
        <dbReference type="ARBA" id="ARBA00022737"/>
    </source>
</evidence>
<dbReference type="GO" id="GO:0005524">
    <property type="term" value="F:ATP binding"/>
    <property type="evidence" value="ECO:0007669"/>
    <property type="project" value="UniProtKB-KW"/>
</dbReference>
<dbReference type="InterPro" id="IPR027417">
    <property type="entry name" value="P-loop_NTPase"/>
</dbReference>
<dbReference type="Pfam" id="PF17776">
    <property type="entry name" value="NLRC4_HD2"/>
    <property type="match status" value="1"/>
</dbReference>
<protein>
    <submittedName>
        <fullName evidence="7">NOD-like receptor C5</fullName>
    </submittedName>
</protein>
<feature type="compositionally biased region" description="Polar residues" evidence="5">
    <location>
        <begin position="122"/>
        <end position="134"/>
    </location>
</feature>
<feature type="region of interest" description="Disordered" evidence="5">
    <location>
        <begin position="459"/>
        <end position="509"/>
    </location>
</feature>
<keyword evidence="2" id="KW-0677">Repeat</keyword>
<keyword evidence="4" id="KW-0067">ATP-binding</keyword>
<evidence type="ECO:0000256" key="3">
    <source>
        <dbReference type="ARBA" id="ARBA00022741"/>
    </source>
</evidence>
<dbReference type="Gene3D" id="3.80.10.10">
    <property type="entry name" value="Ribonuclease Inhibitor"/>
    <property type="match status" value="7"/>
</dbReference>
<gene>
    <name evidence="7" type="primary">NLRC5</name>
</gene>
<dbReference type="EMBL" id="KT004545">
    <property type="protein sequence ID" value="ALT07749.1"/>
    <property type="molecule type" value="mRNA"/>
</dbReference>
<reference evidence="7" key="1">
    <citation type="submission" date="2015-06" db="EMBL/GenBank/DDBJ databases">
        <authorList>
            <person name="Hoefler B.C."/>
            <person name="Straight P.D."/>
        </authorList>
    </citation>
    <scope>NUCLEOTIDE SEQUENCE</scope>
</reference>